<dbReference type="InterPro" id="IPR020422">
    <property type="entry name" value="TYR_PHOSPHATASE_DUAL_dom"/>
</dbReference>
<dbReference type="InterPro" id="IPR000340">
    <property type="entry name" value="Dual-sp_phosphatase_cat-dom"/>
</dbReference>
<dbReference type="Gene3D" id="3.90.190.10">
    <property type="entry name" value="Protein tyrosine phosphatase superfamily"/>
    <property type="match status" value="1"/>
</dbReference>
<dbReference type="PANTHER" id="PTHR45948">
    <property type="entry name" value="DUAL SPECIFICITY PROTEIN PHOSPHATASE DDB_G0269404-RELATED"/>
    <property type="match status" value="1"/>
</dbReference>
<keyword evidence="7" id="KW-0378">Hydrolase</keyword>
<accession>A0A5E4MBK0</accession>
<evidence type="ECO:0000256" key="6">
    <source>
        <dbReference type="ARBA" id="ARBA00022707"/>
    </source>
</evidence>
<evidence type="ECO:0000256" key="12">
    <source>
        <dbReference type="ARBA" id="ARBA00048336"/>
    </source>
</evidence>
<evidence type="ECO:0000313" key="17">
    <source>
        <dbReference type="EMBL" id="VVC28786.1"/>
    </source>
</evidence>
<evidence type="ECO:0000256" key="5">
    <source>
        <dbReference type="ARBA" id="ARBA00022475"/>
    </source>
</evidence>
<dbReference type="InterPro" id="IPR000387">
    <property type="entry name" value="Tyr_Pase_dom"/>
</dbReference>
<dbReference type="PANTHER" id="PTHR45948:SF2">
    <property type="entry name" value="DUAL SPECIFICITY PROTEIN PHOSPHATASE"/>
    <property type="match status" value="1"/>
</dbReference>
<keyword evidence="9" id="KW-0472">Membrane</keyword>
<evidence type="ECO:0000256" key="11">
    <source>
        <dbReference type="ARBA" id="ARBA00047761"/>
    </source>
</evidence>
<dbReference type="PRINTS" id="PR01908">
    <property type="entry name" value="ADSPHPHTASE"/>
</dbReference>
<dbReference type="Proteomes" id="UP000325440">
    <property type="component" value="Unassembled WGS sequence"/>
</dbReference>
<reference evidence="17 18" key="1">
    <citation type="submission" date="2019-08" db="EMBL/GenBank/DDBJ databases">
        <authorList>
            <person name="Alioto T."/>
            <person name="Alioto T."/>
            <person name="Gomez Garrido J."/>
        </authorList>
    </citation>
    <scope>NUCLEOTIDE SEQUENCE [LARGE SCALE GENOMIC DNA]</scope>
</reference>
<comment type="catalytic activity">
    <reaction evidence="12">
        <text>O-phospho-L-threonyl-[protein] + H2O = L-threonyl-[protein] + phosphate</text>
        <dbReference type="Rhea" id="RHEA:47004"/>
        <dbReference type="Rhea" id="RHEA-COMP:11060"/>
        <dbReference type="Rhea" id="RHEA-COMP:11605"/>
        <dbReference type="ChEBI" id="CHEBI:15377"/>
        <dbReference type="ChEBI" id="CHEBI:30013"/>
        <dbReference type="ChEBI" id="CHEBI:43474"/>
        <dbReference type="ChEBI" id="CHEBI:61977"/>
        <dbReference type="EC" id="3.1.3.16"/>
    </reaction>
</comment>
<dbReference type="SMART" id="SM00195">
    <property type="entry name" value="DSPc"/>
    <property type="match status" value="1"/>
</dbReference>
<evidence type="ECO:0000256" key="8">
    <source>
        <dbReference type="ARBA" id="ARBA00022912"/>
    </source>
</evidence>
<dbReference type="FunFam" id="3.90.190.10:FF:000052">
    <property type="entry name" value="Dual specificity phosphatase 15"/>
    <property type="match status" value="1"/>
</dbReference>
<keyword evidence="8" id="KW-0904">Protein phosphatase</keyword>
<keyword evidence="18" id="KW-1185">Reference proteome</keyword>
<dbReference type="GO" id="GO:0004725">
    <property type="term" value="F:protein tyrosine phosphatase activity"/>
    <property type="evidence" value="ECO:0007669"/>
    <property type="project" value="UniProtKB-EC"/>
</dbReference>
<evidence type="ECO:0000256" key="10">
    <source>
        <dbReference type="ARBA" id="ARBA00023288"/>
    </source>
</evidence>
<protein>
    <recommendedName>
        <fullName evidence="14">Dual specificity protein phosphatase 15</fullName>
        <ecNumber evidence="4">3.1.3.16</ecNumber>
        <ecNumber evidence="3">3.1.3.48</ecNumber>
    </recommendedName>
</protein>
<keyword evidence="6" id="KW-0519">Myristate</keyword>
<dbReference type="EC" id="3.1.3.16" evidence="4"/>
<keyword evidence="5" id="KW-1003">Cell membrane</keyword>
<dbReference type="InterPro" id="IPR003595">
    <property type="entry name" value="Tyr_Pase_cat"/>
</dbReference>
<gene>
    <name evidence="17" type="ORF">CINCED_3A011082</name>
</gene>
<comment type="subcellular location">
    <subcellularLocation>
        <location evidence="1">Cell membrane</location>
        <topology evidence="1">Lipid-anchor</topology>
        <orientation evidence="1">Cytoplasmic side</orientation>
    </subcellularLocation>
</comment>
<dbReference type="OrthoDB" id="9979246at2759"/>
<dbReference type="GO" id="GO:0004722">
    <property type="term" value="F:protein serine/threonine phosphatase activity"/>
    <property type="evidence" value="ECO:0007669"/>
    <property type="project" value="UniProtKB-EC"/>
</dbReference>
<organism evidence="17 18">
    <name type="scientific">Cinara cedri</name>
    <dbReference type="NCBI Taxonomy" id="506608"/>
    <lineage>
        <taxon>Eukaryota</taxon>
        <taxon>Metazoa</taxon>
        <taxon>Ecdysozoa</taxon>
        <taxon>Arthropoda</taxon>
        <taxon>Hexapoda</taxon>
        <taxon>Insecta</taxon>
        <taxon>Pterygota</taxon>
        <taxon>Neoptera</taxon>
        <taxon>Paraneoptera</taxon>
        <taxon>Hemiptera</taxon>
        <taxon>Sternorrhyncha</taxon>
        <taxon>Aphidomorpha</taxon>
        <taxon>Aphidoidea</taxon>
        <taxon>Aphididae</taxon>
        <taxon>Lachninae</taxon>
        <taxon>Cinara</taxon>
    </lineage>
</organism>
<evidence type="ECO:0000256" key="13">
    <source>
        <dbReference type="ARBA" id="ARBA00051722"/>
    </source>
</evidence>
<keyword evidence="10" id="KW-0449">Lipoprotein</keyword>
<dbReference type="PROSITE" id="PS50056">
    <property type="entry name" value="TYR_PHOSPHATASE_2"/>
    <property type="match status" value="1"/>
</dbReference>
<evidence type="ECO:0000256" key="3">
    <source>
        <dbReference type="ARBA" id="ARBA00013064"/>
    </source>
</evidence>
<dbReference type="AlphaFoldDB" id="A0A5E4MBK0"/>
<evidence type="ECO:0000313" key="18">
    <source>
        <dbReference type="Proteomes" id="UP000325440"/>
    </source>
</evidence>
<feature type="domain" description="Tyrosine specific protein phosphatases" evidence="16">
    <location>
        <begin position="60"/>
        <end position="118"/>
    </location>
</feature>
<dbReference type="Pfam" id="PF00782">
    <property type="entry name" value="DSPc"/>
    <property type="match status" value="1"/>
</dbReference>
<evidence type="ECO:0000256" key="1">
    <source>
        <dbReference type="ARBA" id="ARBA00004342"/>
    </source>
</evidence>
<evidence type="ECO:0000256" key="7">
    <source>
        <dbReference type="ARBA" id="ARBA00022801"/>
    </source>
</evidence>
<name>A0A5E4MBK0_9HEMI</name>
<dbReference type="InterPro" id="IPR029021">
    <property type="entry name" value="Prot-tyrosine_phosphatase-like"/>
</dbReference>
<dbReference type="GO" id="GO:0007165">
    <property type="term" value="P:signal transduction"/>
    <property type="evidence" value="ECO:0007669"/>
    <property type="project" value="TreeGrafter"/>
</dbReference>
<dbReference type="SMART" id="SM00404">
    <property type="entry name" value="PTPc_motif"/>
    <property type="match status" value="1"/>
</dbReference>
<evidence type="ECO:0000256" key="14">
    <source>
        <dbReference type="ARBA" id="ARBA00068799"/>
    </source>
</evidence>
<dbReference type="PROSITE" id="PS50054">
    <property type="entry name" value="TYR_PHOSPHATASE_DUAL"/>
    <property type="match status" value="1"/>
</dbReference>
<evidence type="ECO:0000256" key="2">
    <source>
        <dbReference type="ARBA" id="ARBA00008601"/>
    </source>
</evidence>
<sequence>MDKVIPGLYIGSFRDSKDVAQLESNQITHIVSVMDVPKKIHQDKNYLCIEATDSPEQNLIQYFQICNNFIHKARLKSENVLIHCLAGMSRSVTIAAAYIMSVTTIKLKHVLRLLKACRSIACPNEGFNKQLQYFECNYLLEERNRLKLISNSNNQLTADEEYCKKIIHSGEDHKK</sequence>
<comment type="similarity">
    <text evidence="2">Belongs to the protein-tyrosine phosphatase family. Non-receptor class dual specificity subfamily.</text>
</comment>
<evidence type="ECO:0000259" key="16">
    <source>
        <dbReference type="PROSITE" id="PS50056"/>
    </source>
</evidence>
<evidence type="ECO:0000256" key="9">
    <source>
        <dbReference type="ARBA" id="ARBA00023136"/>
    </source>
</evidence>
<dbReference type="GO" id="GO:0005829">
    <property type="term" value="C:cytosol"/>
    <property type="evidence" value="ECO:0007669"/>
    <property type="project" value="TreeGrafter"/>
</dbReference>
<dbReference type="SUPFAM" id="SSF52799">
    <property type="entry name" value="(Phosphotyrosine protein) phosphatases II"/>
    <property type="match status" value="1"/>
</dbReference>
<comment type="catalytic activity">
    <reaction evidence="11">
        <text>O-phospho-L-seryl-[protein] + H2O = L-seryl-[protein] + phosphate</text>
        <dbReference type="Rhea" id="RHEA:20629"/>
        <dbReference type="Rhea" id="RHEA-COMP:9863"/>
        <dbReference type="Rhea" id="RHEA-COMP:11604"/>
        <dbReference type="ChEBI" id="CHEBI:15377"/>
        <dbReference type="ChEBI" id="CHEBI:29999"/>
        <dbReference type="ChEBI" id="CHEBI:43474"/>
        <dbReference type="ChEBI" id="CHEBI:83421"/>
        <dbReference type="EC" id="3.1.3.16"/>
    </reaction>
</comment>
<evidence type="ECO:0000259" key="15">
    <source>
        <dbReference type="PROSITE" id="PS50054"/>
    </source>
</evidence>
<dbReference type="GO" id="GO:0005886">
    <property type="term" value="C:plasma membrane"/>
    <property type="evidence" value="ECO:0007669"/>
    <property type="project" value="UniProtKB-SubCell"/>
</dbReference>
<proteinExistence type="inferred from homology"/>
<dbReference type="EC" id="3.1.3.48" evidence="3"/>
<feature type="domain" description="Tyrosine-protein phosphatase" evidence="15">
    <location>
        <begin position="1"/>
        <end position="140"/>
    </location>
</feature>
<dbReference type="EMBL" id="CABPRJ010000483">
    <property type="protein sequence ID" value="VVC28786.1"/>
    <property type="molecule type" value="Genomic_DNA"/>
</dbReference>
<comment type="catalytic activity">
    <reaction evidence="13">
        <text>O-phospho-L-tyrosyl-[protein] + H2O = L-tyrosyl-[protein] + phosphate</text>
        <dbReference type="Rhea" id="RHEA:10684"/>
        <dbReference type="Rhea" id="RHEA-COMP:10136"/>
        <dbReference type="Rhea" id="RHEA-COMP:20101"/>
        <dbReference type="ChEBI" id="CHEBI:15377"/>
        <dbReference type="ChEBI" id="CHEBI:43474"/>
        <dbReference type="ChEBI" id="CHEBI:46858"/>
        <dbReference type="ChEBI" id="CHEBI:61978"/>
        <dbReference type="EC" id="3.1.3.48"/>
    </reaction>
</comment>
<evidence type="ECO:0000256" key="4">
    <source>
        <dbReference type="ARBA" id="ARBA00013081"/>
    </source>
</evidence>